<proteinExistence type="predicted"/>
<dbReference type="Proteomes" id="UP000034852">
    <property type="component" value="Unassembled WGS sequence"/>
</dbReference>
<organism evidence="1 2">
    <name type="scientific">candidate division WS6 bacterium GW2011_GWA2_37_6</name>
    <dbReference type="NCBI Taxonomy" id="1619087"/>
    <lineage>
        <taxon>Bacteria</taxon>
        <taxon>Candidatus Dojkabacteria</taxon>
    </lineage>
</organism>
<accession>A0A0G0GXM4</accession>
<name>A0A0G0GXM4_9BACT</name>
<gene>
    <name evidence="1" type="ORF">US52_C0047G0007</name>
</gene>
<protein>
    <submittedName>
        <fullName evidence="1">Uncharacterized protein</fullName>
    </submittedName>
</protein>
<reference evidence="1 2" key="1">
    <citation type="journal article" date="2015" name="Nature">
        <title>rRNA introns, odd ribosomes, and small enigmatic genomes across a large radiation of phyla.</title>
        <authorList>
            <person name="Brown C.T."/>
            <person name="Hug L.A."/>
            <person name="Thomas B.C."/>
            <person name="Sharon I."/>
            <person name="Castelle C.J."/>
            <person name="Singh A."/>
            <person name="Wilkins M.J."/>
            <person name="Williams K.H."/>
            <person name="Banfield J.F."/>
        </authorList>
    </citation>
    <scope>NUCLEOTIDE SEQUENCE [LARGE SCALE GENOMIC DNA]</scope>
</reference>
<comment type="caution">
    <text evidence="1">The sequence shown here is derived from an EMBL/GenBank/DDBJ whole genome shotgun (WGS) entry which is preliminary data.</text>
</comment>
<evidence type="ECO:0000313" key="2">
    <source>
        <dbReference type="Proteomes" id="UP000034852"/>
    </source>
</evidence>
<dbReference type="EMBL" id="LBTH01000047">
    <property type="protein sequence ID" value="KKQ34792.1"/>
    <property type="molecule type" value="Genomic_DNA"/>
</dbReference>
<sequence>MATAFGLTEVRGQNISQELAYRLMRGSRFPVVTIYSGDAIDSELDNLVKSSFLTTGIKIEGDDQFLKRDKNFLTVAIADRDHAIRGQEIVKDLPDVVYQIGKFDTSSCPLLTENFYVNVEETTPISELGFINEQLGGYYNTSQVGYVTRFGTSKDLLTVPRMTRRLKVAKAMRRSMGQVLSHPLFKDTQIFVFETTPTRAEAFRFALNAPLYKSDLRYNKDGYPLNALLTDDYVTLSQLHKQHVGTSDIYKQNLQELRQDLNIFLESIGIRNHFALSSAEQVNALKRYLDHNPISNVFINKYLYELATDRVGLYYFFNQHIA</sequence>
<evidence type="ECO:0000313" key="1">
    <source>
        <dbReference type="EMBL" id="KKQ34792.1"/>
    </source>
</evidence>
<dbReference type="AlphaFoldDB" id="A0A0G0GXM4"/>